<dbReference type="GO" id="GO:0006233">
    <property type="term" value="P:dTDP biosynthetic process"/>
    <property type="evidence" value="ECO:0007669"/>
    <property type="project" value="InterPro"/>
</dbReference>
<evidence type="ECO:0000256" key="9">
    <source>
        <dbReference type="ARBA" id="ARBA00048743"/>
    </source>
</evidence>
<evidence type="ECO:0000313" key="14">
    <source>
        <dbReference type="Proteomes" id="UP000463883"/>
    </source>
</evidence>
<comment type="function">
    <text evidence="10 11">Phosphorylation of dTMP to form dTDP in both de novo and salvage pathways of dTTP synthesis.</text>
</comment>
<evidence type="ECO:0000256" key="8">
    <source>
        <dbReference type="ARBA" id="ARBA00022840"/>
    </source>
</evidence>
<dbReference type="GO" id="GO:0004798">
    <property type="term" value="F:dTMP kinase activity"/>
    <property type="evidence" value="ECO:0007669"/>
    <property type="project" value="UniProtKB-UniRule"/>
</dbReference>
<keyword evidence="7 11" id="KW-0418">Kinase</keyword>
<dbReference type="PROSITE" id="PS01331">
    <property type="entry name" value="THYMIDYLATE_KINASE"/>
    <property type="match status" value="1"/>
</dbReference>
<dbReference type="HAMAP" id="MF_00165">
    <property type="entry name" value="Thymidylate_kinase"/>
    <property type="match status" value="1"/>
</dbReference>
<keyword evidence="6 11" id="KW-0547">Nucleotide-binding</keyword>
<dbReference type="NCBIfam" id="TIGR00041">
    <property type="entry name" value="DTMP_kinase"/>
    <property type="match status" value="1"/>
</dbReference>
<dbReference type="InterPro" id="IPR027417">
    <property type="entry name" value="P-loop_NTPase"/>
</dbReference>
<keyword evidence="14" id="KW-1185">Reference proteome</keyword>
<comment type="similarity">
    <text evidence="1 11">Belongs to the thymidylate kinase family.</text>
</comment>
<name>A0A6P1MH07_9FIRM</name>
<dbReference type="SUPFAM" id="SSF52540">
    <property type="entry name" value="P-loop containing nucleoside triphosphate hydrolases"/>
    <property type="match status" value="1"/>
</dbReference>
<dbReference type="InterPro" id="IPR018095">
    <property type="entry name" value="Thymidylate_kin_CS"/>
</dbReference>
<evidence type="ECO:0000259" key="12">
    <source>
        <dbReference type="Pfam" id="PF02223"/>
    </source>
</evidence>
<protein>
    <recommendedName>
        <fullName evidence="3 11">Thymidylate kinase</fullName>
        <ecNumber evidence="2 11">2.7.4.9</ecNumber>
    </recommendedName>
    <alternativeName>
        <fullName evidence="11">dTMP kinase</fullName>
    </alternativeName>
</protein>
<sequence>MKRGLFISIEGPDGSGKSTQIRLLKEYLSKNGRQAILTREPGGTIISEKIREIILDKKYIEMDPMTEALLYAASRCQHVAEVIKPALEEGKTVICDRFVDSSIAYQGYGRQLGEAVRIINEYAVAGCMPDITFLLKVEPSVGKKRIREEEQDRLEKEKLEFHNAVFTGYLELEKLYKDRIIGIDASKGIDEISNEIILQIQNFIEG</sequence>
<feature type="binding site" evidence="11">
    <location>
        <begin position="11"/>
        <end position="18"/>
    </location>
    <ligand>
        <name>ATP</name>
        <dbReference type="ChEBI" id="CHEBI:30616"/>
    </ligand>
</feature>
<evidence type="ECO:0000256" key="6">
    <source>
        <dbReference type="ARBA" id="ARBA00022741"/>
    </source>
</evidence>
<dbReference type="Pfam" id="PF02223">
    <property type="entry name" value="Thymidylate_kin"/>
    <property type="match status" value="1"/>
</dbReference>
<keyword evidence="4 11" id="KW-0808">Transferase</keyword>
<evidence type="ECO:0000256" key="11">
    <source>
        <dbReference type="HAMAP-Rule" id="MF_00165"/>
    </source>
</evidence>
<dbReference type="GO" id="GO:0006235">
    <property type="term" value="P:dTTP biosynthetic process"/>
    <property type="evidence" value="ECO:0007669"/>
    <property type="project" value="UniProtKB-UniRule"/>
</dbReference>
<dbReference type="GO" id="GO:0006227">
    <property type="term" value="P:dUDP biosynthetic process"/>
    <property type="evidence" value="ECO:0007669"/>
    <property type="project" value="TreeGrafter"/>
</dbReference>
<evidence type="ECO:0000256" key="5">
    <source>
        <dbReference type="ARBA" id="ARBA00022727"/>
    </source>
</evidence>
<dbReference type="PANTHER" id="PTHR10344:SF4">
    <property type="entry name" value="UMP-CMP KINASE 2, MITOCHONDRIAL"/>
    <property type="match status" value="1"/>
</dbReference>
<evidence type="ECO:0000256" key="1">
    <source>
        <dbReference type="ARBA" id="ARBA00009776"/>
    </source>
</evidence>
<reference evidence="13 14" key="1">
    <citation type="submission" date="2020-01" db="EMBL/GenBank/DDBJ databases">
        <title>Genomic analysis of Aminipila sp. CBA3637.</title>
        <authorList>
            <person name="Kim Y.B."/>
            <person name="Roh S.W."/>
        </authorList>
    </citation>
    <scope>NUCLEOTIDE SEQUENCE [LARGE SCALE GENOMIC DNA]</scope>
    <source>
        <strain evidence="13 14">CBA3637</strain>
    </source>
</reference>
<keyword evidence="5 11" id="KW-0545">Nucleotide biosynthesis</keyword>
<dbReference type="Gene3D" id="3.40.50.300">
    <property type="entry name" value="P-loop containing nucleotide triphosphate hydrolases"/>
    <property type="match status" value="1"/>
</dbReference>
<evidence type="ECO:0000256" key="4">
    <source>
        <dbReference type="ARBA" id="ARBA00022679"/>
    </source>
</evidence>
<gene>
    <name evidence="11" type="primary">tmk</name>
    <name evidence="13" type="ORF">Ami3637_11985</name>
</gene>
<feature type="domain" description="Thymidylate kinase-like" evidence="12">
    <location>
        <begin position="9"/>
        <end position="196"/>
    </location>
</feature>
<proteinExistence type="inferred from homology"/>
<evidence type="ECO:0000313" key="13">
    <source>
        <dbReference type="EMBL" id="QHI73990.1"/>
    </source>
</evidence>
<dbReference type="KEGG" id="amic:Ami3637_11985"/>
<keyword evidence="8 11" id="KW-0067">ATP-binding</keyword>
<dbReference type="GO" id="GO:0005829">
    <property type="term" value="C:cytosol"/>
    <property type="evidence" value="ECO:0007669"/>
    <property type="project" value="TreeGrafter"/>
</dbReference>
<dbReference type="EC" id="2.7.4.9" evidence="2 11"/>
<comment type="catalytic activity">
    <reaction evidence="9 11">
        <text>dTMP + ATP = dTDP + ADP</text>
        <dbReference type="Rhea" id="RHEA:13517"/>
        <dbReference type="ChEBI" id="CHEBI:30616"/>
        <dbReference type="ChEBI" id="CHEBI:58369"/>
        <dbReference type="ChEBI" id="CHEBI:63528"/>
        <dbReference type="ChEBI" id="CHEBI:456216"/>
        <dbReference type="EC" id="2.7.4.9"/>
    </reaction>
</comment>
<evidence type="ECO:0000256" key="2">
    <source>
        <dbReference type="ARBA" id="ARBA00012980"/>
    </source>
</evidence>
<dbReference type="InterPro" id="IPR039430">
    <property type="entry name" value="Thymidylate_kin-like_dom"/>
</dbReference>
<dbReference type="FunFam" id="3.40.50.300:FF:000225">
    <property type="entry name" value="Thymidylate kinase"/>
    <property type="match status" value="1"/>
</dbReference>
<evidence type="ECO:0000256" key="10">
    <source>
        <dbReference type="ARBA" id="ARBA00057735"/>
    </source>
</evidence>
<dbReference type="PANTHER" id="PTHR10344">
    <property type="entry name" value="THYMIDYLATE KINASE"/>
    <property type="match status" value="1"/>
</dbReference>
<dbReference type="AlphaFoldDB" id="A0A6P1MH07"/>
<dbReference type="Proteomes" id="UP000463883">
    <property type="component" value="Chromosome"/>
</dbReference>
<evidence type="ECO:0000256" key="7">
    <source>
        <dbReference type="ARBA" id="ARBA00022777"/>
    </source>
</evidence>
<evidence type="ECO:0000256" key="3">
    <source>
        <dbReference type="ARBA" id="ARBA00017144"/>
    </source>
</evidence>
<dbReference type="InterPro" id="IPR018094">
    <property type="entry name" value="Thymidylate_kinase"/>
</dbReference>
<accession>A0A6P1MH07</accession>
<organism evidence="13 14">
    <name type="scientific">Aminipila terrae</name>
    <dbReference type="NCBI Taxonomy" id="2697030"/>
    <lineage>
        <taxon>Bacteria</taxon>
        <taxon>Bacillati</taxon>
        <taxon>Bacillota</taxon>
        <taxon>Clostridia</taxon>
        <taxon>Peptostreptococcales</taxon>
        <taxon>Anaerovoracaceae</taxon>
        <taxon>Aminipila</taxon>
    </lineage>
</organism>
<dbReference type="CDD" id="cd01672">
    <property type="entry name" value="TMPK"/>
    <property type="match status" value="1"/>
</dbReference>
<dbReference type="EMBL" id="CP047591">
    <property type="protein sequence ID" value="QHI73990.1"/>
    <property type="molecule type" value="Genomic_DNA"/>
</dbReference>
<dbReference type="GO" id="GO:0005524">
    <property type="term" value="F:ATP binding"/>
    <property type="evidence" value="ECO:0007669"/>
    <property type="project" value="UniProtKB-UniRule"/>
</dbReference>